<feature type="compositionally biased region" description="Basic and acidic residues" evidence="1">
    <location>
        <begin position="1"/>
        <end position="10"/>
    </location>
</feature>
<name>A0ABR5J203_9ACTN</name>
<keyword evidence="2" id="KW-0812">Transmembrane</keyword>
<dbReference type="EMBL" id="LGUT01002277">
    <property type="protein sequence ID" value="KOG87367.1"/>
    <property type="molecule type" value="Genomic_DNA"/>
</dbReference>
<comment type="caution">
    <text evidence="3">The sequence shown here is derived from an EMBL/GenBank/DDBJ whole genome shotgun (WGS) entry which is preliminary data.</text>
</comment>
<keyword evidence="4" id="KW-1185">Reference proteome</keyword>
<reference evidence="3 4" key="1">
    <citation type="submission" date="2015-07" db="EMBL/GenBank/DDBJ databases">
        <authorList>
            <person name="Ju K.-S."/>
            <person name="Doroghazi J.R."/>
            <person name="Metcalf W.W."/>
        </authorList>
    </citation>
    <scope>NUCLEOTIDE SEQUENCE [LARGE SCALE GENOMIC DNA]</scope>
    <source>
        <strain evidence="3 4">NRRL B-3589</strain>
    </source>
</reference>
<keyword evidence="2" id="KW-0472">Membrane</keyword>
<accession>A0ABR5J203</accession>
<sequence>MTERPTEPRTDVPATSDTAITPPDSVVLRTGALSWLFPRRTALVSVGLALVIAVVVALATFASSTGLSAADTLGGLLGTGDRMTVMLIQDFRLPR</sequence>
<keyword evidence="2" id="KW-1133">Transmembrane helix</keyword>
<evidence type="ECO:0000256" key="1">
    <source>
        <dbReference type="SAM" id="MobiDB-lite"/>
    </source>
</evidence>
<evidence type="ECO:0000256" key="2">
    <source>
        <dbReference type="SAM" id="Phobius"/>
    </source>
</evidence>
<proteinExistence type="predicted"/>
<feature type="non-terminal residue" evidence="3">
    <location>
        <position position="95"/>
    </location>
</feature>
<protein>
    <submittedName>
        <fullName evidence="3">ABC transporter permease</fullName>
    </submittedName>
</protein>
<feature type="region of interest" description="Disordered" evidence="1">
    <location>
        <begin position="1"/>
        <end position="21"/>
    </location>
</feature>
<feature type="transmembrane region" description="Helical" evidence="2">
    <location>
        <begin position="42"/>
        <end position="62"/>
    </location>
</feature>
<dbReference type="Proteomes" id="UP000037020">
    <property type="component" value="Unassembled WGS sequence"/>
</dbReference>
<gene>
    <name evidence="3" type="ORF">ADK38_25825</name>
</gene>
<evidence type="ECO:0000313" key="4">
    <source>
        <dbReference type="Proteomes" id="UP000037020"/>
    </source>
</evidence>
<evidence type="ECO:0000313" key="3">
    <source>
        <dbReference type="EMBL" id="KOG87367.1"/>
    </source>
</evidence>
<organism evidence="3 4">
    <name type="scientific">Streptomyces varsoviensis</name>
    <dbReference type="NCBI Taxonomy" id="67373"/>
    <lineage>
        <taxon>Bacteria</taxon>
        <taxon>Bacillati</taxon>
        <taxon>Actinomycetota</taxon>
        <taxon>Actinomycetes</taxon>
        <taxon>Kitasatosporales</taxon>
        <taxon>Streptomycetaceae</taxon>
        <taxon>Streptomyces</taxon>
    </lineage>
</organism>